<dbReference type="AlphaFoldDB" id="A0A936Z5F3"/>
<evidence type="ECO:0000313" key="1">
    <source>
        <dbReference type="EMBL" id="MBL0393937.1"/>
    </source>
</evidence>
<dbReference type="RefSeq" id="WP_201676585.1">
    <property type="nucleotide sequence ID" value="NZ_JAEQNE010000006.1"/>
</dbReference>
<keyword evidence="2" id="KW-1185">Reference proteome</keyword>
<protein>
    <submittedName>
        <fullName evidence="1">Uncharacterized protein</fullName>
    </submittedName>
</protein>
<reference evidence="1 2" key="1">
    <citation type="journal article" date="2017" name="Int. J. Syst. Evol. Microbiol.">
        <title>Ramlibacter monticola sp. nov., isolated from forest soil.</title>
        <authorList>
            <person name="Chaudhary D.K."/>
            <person name="Kim J."/>
        </authorList>
    </citation>
    <scope>NUCLEOTIDE SEQUENCE [LARGE SCALE GENOMIC DNA]</scope>
    <source>
        <strain evidence="1 2">KACC 19175</strain>
    </source>
</reference>
<organism evidence="1 2">
    <name type="scientific">Ramlibacter monticola</name>
    <dbReference type="NCBI Taxonomy" id="1926872"/>
    <lineage>
        <taxon>Bacteria</taxon>
        <taxon>Pseudomonadati</taxon>
        <taxon>Pseudomonadota</taxon>
        <taxon>Betaproteobacteria</taxon>
        <taxon>Burkholderiales</taxon>
        <taxon>Comamonadaceae</taxon>
        <taxon>Ramlibacter</taxon>
    </lineage>
</organism>
<gene>
    <name evidence="1" type="ORF">JJ685_22555</name>
</gene>
<dbReference type="EMBL" id="JAEQNE010000006">
    <property type="protein sequence ID" value="MBL0393937.1"/>
    <property type="molecule type" value="Genomic_DNA"/>
</dbReference>
<comment type="caution">
    <text evidence="1">The sequence shown here is derived from an EMBL/GenBank/DDBJ whole genome shotgun (WGS) entry which is preliminary data.</text>
</comment>
<evidence type="ECO:0000313" key="2">
    <source>
        <dbReference type="Proteomes" id="UP000599109"/>
    </source>
</evidence>
<sequence length="159" mass="17155">MVDPPLSKLFDALPLEGGRVVAKAQKVPPDVLEVLSGPDVGFGSDDETGCVCLPELCLKRARINSSTVGLPHAVHGEEGCLRVETCGIDSRGHLTDMSSGTGRFSSDGDRCVRVGHVKRWVSQYLGLKVCEKSDSVCMLDIGSHKVSRFLGEGERRFEL</sequence>
<dbReference type="Proteomes" id="UP000599109">
    <property type="component" value="Unassembled WGS sequence"/>
</dbReference>
<proteinExistence type="predicted"/>
<name>A0A936Z5F3_9BURK</name>
<accession>A0A936Z5F3</accession>